<organism evidence="3 4">
    <name type="scientific">Microbacterium resistens</name>
    <dbReference type="NCBI Taxonomy" id="156977"/>
    <lineage>
        <taxon>Bacteria</taxon>
        <taxon>Bacillati</taxon>
        <taxon>Actinomycetota</taxon>
        <taxon>Actinomycetes</taxon>
        <taxon>Micrococcales</taxon>
        <taxon>Microbacteriaceae</taxon>
        <taxon>Microbacterium</taxon>
    </lineage>
</organism>
<dbReference type="Proteomes" id="UP001259347">
    <property type="component" value="Unassembled WGS sequence"/>
</dbReference>
<feature type="domain" description="TadE-like" evidence="2">
    <location>
        <begin position="9"/>
        <end position="50"/>
    </location>
</feature>
<protein>
    <submittedName>
        <fullName evidence="3">Flp pilus assembly protein TadG</fullName>
    </submittedName>
</protein>
<dbReference type="Pfam" id="PF07811">
    <property type="entry name" value="TadE"/>
    <property type="match status" value="1"/>
</dbReference>
<sequence length="129" mass="13597">MHRLLDERGSAPVEFLLVGTLLTALTLAVLQLGFLVYVRNIVHDAAVEGAHIAALADADPEDGVERTRSAIARAVGPDFVEDVSVVETLSLGVPTMEIRVRATLPVVGLVGVPSGLEVSGRAPKESFDD</sequence>
<feature type="transmembrane region" description="Helical" evidence="1">
    <location>
        <begin position="15"/>
        <end position="38"/>
    </location>
</feature>
<reference evidence="3 4" key="1">
    <citation type="submission" date="2023-07" db="EMBL/GenBank/DDBJ databases">
        <title>Sorghum-associated microbial communities from plants grown in Nebraska, USA.</title>
        <authorList>
            <person name="Schachtman D."/>
        </authorList>
    </citation>
    <scope>NUCLEOTIDE SEQUENCE [LARGE SCALE GENOMIC DNA]</scope>
    <source>
        <strain evidence="3 4">2980</strain>
    </source>
</reference>
<keyword evidence="1" id="KW-0812">Transmembrane</keyword>
<evidence type="ECO:0000313" key="3">
    <source>
        <dbReference type="EMBL" id="MDR6865457.1"/>
    </source>
</evidence>
<gene>
    <name evidence="3" type="ORF">J2Y69_000039</name>
</gene>
<evidence type="ECO:0000259" key="2">
    <source>
        <dbReference type="Pfam" id="PF07811"/>
    </source>
</evidence>
<comment type="caution">
    <text evidence="3">The sequence shown here is derived from an EMBL/GenBank/DDBJ whole genome shotgun (WGS) entry which is preliminary data.</text>
</comment>
<keyword evidence="1" id="KW-1133">Transmembrane helix</keyword>
<dbReference type="EMBL" id="JAVDUM010000001">
    <property type="protein sequence ID" value="MDR6865457.1"/>
    <property type="molecule type" value="Genomic_DNA"/>
</dbReference>
<evidence type="ECO:0000256" key="1">
    <source>
        <dbReference type="SAM" id="Phobius"/>
    </source>
</evidence>
<keyword evidence="1" id="KW-0472">Membrane</keyword>
<keyword evidence="4" id="KW-1185">Reference proteome</keyword>
<dbReference type="InterPro" id="IPR012495">
    <property type="entry name" value="TadE-like_dom"/>
</dbReference>
<evidence type="ECO:0000313" key="4">
    <source>
        <dbReference type="Proteomes" id="UP001259347"/>
    </source>
</evidence>
<accession>A0ABU1S766</accession>
<dbReference type="RefSeq" id="WP_310016463.1">
    <property type="nucleotide sequence ID" value="NZ_JAVDUM010000001.1"/>
</dbReference>
<name>A0ABU1S766_9MICO</name>
<proteinExistence type="predicted"/>